<gene>
    <name evidence="2" type="primary">LOC104603201</name>
</gene>
<dbReference type="InParanoid" id="A0A1U8AI17"/>
<dbReference type="Proteomes" id="UP000189703">
    <property type="component" value="Unplaced"/>
</dbReference>
<dbReference type="AlphaFoldDB" id="A0A1U8AI17"/>
<name>A0A1U8AI17_NELNU</name>
<dbReference type="RefSeq" id="XP_010265477.1">
    <property type="nucleotide sequence ID" value="XM_010267175.2"/>
</dbReference>
<evidence type="ECO:0000313" key="1">
    <source>
        <dbReference type="Proteomes" id="UP000189703"/>
    </source>
</evidence>
<reference evidence="2" key="1">
    <citation type="submission" date="2025-08" db="UniProtKB">
        <authorList>
            <consortium name="RefSeq"/>
        </authorList>
    </citation>
    <scope>IDENTIFICATION</scope>
</reference>
<accession>A0A1U8AI17</accession>
<sequence length="219" mass="24008">MGQTEVVQEGLLAVETPKGPVSRLGWPDAEGQEPIAIEVLSEPACKTMAEDMCHEEEAASTSPVMPGVLGGVVAMGLEAHPESEAMGFEVVSPLEAMSYDKELVLIRQELKEYCEKNDITPLSYTIMDPVSIQGPHKNNKHCVSSSIAKAASIIIQKGWLSFVDIPPVVIGTSLNTITAMMNCIMDQSTDDLSWFGFSQWLRTWESFATLGFQIDWIEE</sequence>
<protein>
    <submittedName>
        <fullName evidence="2">Uncharacterized protein LOC104603201</fullName>
    </submittedName>
</protein>
<keyword evidence="1" id="KW-1185">Reference proteome</keyword>
<dbReference type="GeneID" id="104603201"/>
<dbReference type="KEGG" id="nnu:104603201"/>
<organism evidence="1 2">
    <name type="scientific">Nelumbo nucifera</name>
    <name type="common">Sacred lotus</name>
    <dbReference type="NCBI Taxonomy" id="4432"/>
    <lineage>
        <taxon>Eukaryota</taxon>
        <taxon>Viridiplantae</taxon>
        <taxon>Streptophyta</taxon>
        <taxon>Embryophyta</taxon>
        <taxon>Tracheophyta</taxon>
        <taxon>Spermatophyta</taxon>
        <taxon>Magnoliopsida</taxon>
        <taxon>Proteales</taxon>
        <taxon>Nelumbonaceae</taxon>
        <taxon>Nelumbo</taxon>
    </lineage>
</organism>
<proteinExistence type="predicted"/>
<evidence type="ECO:0000313" key="2">
    <source>
        <dbReference type="RefSeq" id="XP_010265477.1"/>
    </source>
</evidence>